<evidence type="ECO:0000313" key="1">
    <source>
        <dbReference type="EMBL" id="EJK44382.1"/>
    </source>
</evidence>
<gene>
    <name evidence="1" type="ORF">THAOC_37079</name>
</gene>
<feature type="non-terminal residue" evidence="1">
    <location>
        <position position="33"/>
    </location>
</feature>
<dbReference type="EMBL" id="AGNL01049764">
    <property type="protein sequence ID" value="EJK44382.1"/>
    <property type="molecule type" value="Genomic_DNA"/>
</dbReference>
<accession>K0RCY3</accession>
<dbReference type="AlphaFoldDB" id="K0RCY3"/>
<reference evidence="1 2" key="1">
    <citation type="journal article" date="2012" name="Genome Biol.">
        <title>Genome and low-iron response of an oceanic diatom adapted to chronic iron limitation.</title>
        <authorList>
            <person name="Lommer M."/>
            <person name="Specht M."/>
            <person name="Roy A.S."/>
            <person name="Kraemer L."/>
            <person name="Andreson R."/>
            <person name="Gutowska M.A."/>
            <person name="Wolf J."/>
            <person name="Bergner S.V."/>
            <person name="Schilhabel M.B."/>
            <person name="Klostermeier U.C."/>
            <person name="Beiko R.G."/>
            <person name="Rosenstiel P."/>
            <person name="Hippler M."/>
            <person name="Laroche J."/>
        </authorList>
    </citation>
    <scope>NUCLEOTIDE SEQUENCE [LARGE SCALE GENOMIC DNA]</scope>
    <source>
        <strain evidence="1 2">CCMP1005</strain>
    </source>
</reference>
<name>K0RCY3_THAOC</name>
<protein>
    <submittedName>
        <fullName evidence="1">Uncharacterized protein</fullName>
    </submittedName>
</protein>
<proteinExistence type="predicted"/>
<keyword evidence="2" id="KW-1185">Reference proteome</keyword>
<comment type="caution">
    <text evidence="1">The sequence shown here is derived from an EMBL/GenBank/DDBJ whole genome shotgun (WGS) entry which is preliminary data.</text>
</comment>
<evidence type="ECO:0000313" key="2">
    <source>
        <dbReference type="Proteomes" id="UP000266841"/>
    </source>
</evidence>
<organism evidence="1 2">
    <name type="scientific">Thalassiosira oceanica</name>
    <name type="common">Marine diatom</name>
    <dbReference type="NCBI Taxonomy" id="159749"/>
    <lineage>
        <taxon>Eukaryota</taxon>
        <taxon>Sar</taxon>
        <taxon>Stramenopiles</taxon>
        <taxon>Ochrophyta</taxon>
        <taxon>Bacillariophyta</taxon>
        <taxon>Coscinodiscophyceae</taxon>
        <taxon>Thalassiosirophycidae</taxon>
        <taxon>Thalassiosirales</taxon>
        <taxon>Thalassiosiraceae</taxon>
        <taxon>Thalassiosira</taxon>
    </lineage>
</organism>
<dbReference type="Proteomes" id="UP000266841">
    <property type="component" value="Unassembled WGS sequence"/>
</dbReference>
<sequence>MPAAKLLSDRRAECVSAVEKLKSAAYRLASLNV</sequence>